<dbReference type="AlphaFoldDB" id="G1WL74"/>
<gene>
    <name evidence="2" type="ORF">HMPREF9452_02087</name>
</gene>
<dbReference type="HOGENOM" id="CLU_110683_0_1_11"/>
<dbReference type="EMBL" id="ADLS01000032">
    <property type="protein sequence ID" value="EGX68510.1"/>
    <property type="molecule type" value="Genomic_DNA"/>
</dbReference>
<dbReference type="STRING" id="742742.HMPREF9452_02087"/>
<dbReference type="GeneID" id="62759763"/>
<comment type="caution">
    <text evidence="2">The sequence shown here is derived from an EMBL/GenBank/DDBJ whole genome shotgun (WGS) entry which is preliminary data.</text>
</comment>
<feature type="domain" description="Antitoxin SocA-like Panacea" evidence="1">
    <location>
        <begin position="23"/>
        <end position="65"/>
    </location>
</feature>
<dbReference type="Proteomes" id="UP000004830">
    <property type="component" value="Unassembled WGS sequence"/>
</dbReference>
<keyword evidence="3" id="KW-1185">Reference proteome</keyword>
<dbReference type="PATRIC" id="fig|742742.3.peg.2062"/>
<organism evidence="2 3">
    <name type="scientific">Collinsella tanakaei YIT 12063</name>
    <dbReference type="NCBI Taxonomy" id="742742"/>
    <lineage>
        <taxon>Bacteria</taxon>
        <taxon>Bacillati</taxon>
        <taxon>Actinomycetota</taxon>
        <taxon>Coriobacteriia</taxon>
        <taxon>Coriobacteriales</taxon>
        <taxon>Coriobacteriaceae</taxon>
        <taxon>Collinsella</taxon>
    </lineage>
</organism>
<proteinExistence type="predicted"/>
<accession>G1WL74</accession>
<dbReference type="eggNOG" id="COG3600">
    <property type="taxonomic scope" value="Bacteria"/>
</dbReference>
<dbReference type="RefSeq" id="WP_009142110.1">
    <property type="nucleotide sequence ID" value="NZ_JH126474.1"/>
</dbReference>
<evidence type="ECO:0000259" key="1">
    <source>
        <dbReference type="Pfam" id="PF13274"/>
    </source>
</evidence>
<dbReference type="InterPro" id="IPR025272">
    <property type="entry name" value="SocA_Panacea"/>
</dbReference>
<evidence type="ECO:0000313" key="2">
    <source>
        <dbReference type="EMBL" id="EGX68510.1"/>
    </source>
</evidence>
<evidence type="ECO:0000313" key="3">
    <source>
        <dbReference type="Proteomes" id="UP000004830"/>
    </source>
</evidence>
<sequence>MCSVVDVADYILEKYGTMTTMKLQKLAFYSQARALVVNGTPLFDDDFEAWANGPVSPALYALHKGRFLVHPGDLGCHGGKDASLGPGTAAAVDGACGFLSTLSGNQLSQMTHAEDPWMHARKGCSDGDRCRTVIAKESMKDYYSLHPVWSARGGL</sequence>
<reference evidence="2 3" key="1">
    <citation type="submission" date="2011-06" db="EMBL/GenBank/DDBJ databases">
        <title>The Genome Sequence of Collinsella tanakaei YIT 12063.</title>
        <authorList>
            <consortium name="The Broad Institute Genome Sequencing Platform"/>
            <person name="Earl A."/>
            <person name="Ward D."/>
            <person name="Feldgarden M."/>
            <person name="Gevers D."/>
            <person name="Morotomi M."/>
            <person name="Young S.K."/>
            <person name="Zeng Q."/>
            <person name="Gargeya S."/>
            <person name="Fitzgerald M."/>
            <person name="Haas B."/>
            <person name="Abouelleil A."/>
            <person name="Alvarado L."/>
            <person name="Arachchi H.M."/>
            <person name="Berlin A."/>
            <person name="Brown A."/>
            <person name="Chapman S.B."/>
            <person name="Chen Z."/>
            <person name="Dunbar C."/>
            <person name="Freedman E."/>
            <person name="Gearin G."/>
            <person name="Gellesch M."/>
            <person name="Goldberg J."/>
            <person name="Griggs A."/>
            <person name="Gujja S."/>
            <person name="Heiman D."/>
            <person name="Howarth C."/>
            <person name="Larson L."/>
            <person name="Lui A."/>
            <person name="MacDonald P.J.P."/>
            <person name="Mehta T."/>
            <person name="Montmayeur A."/>
            <person name="Murphy C."/>
            <person name="Neiman D."/>
            <person name="Pearson M."/>
            <person name="Priest M."/>
            <person name="Roberts A."/>
            <person name="Saif S."/>
            <person name="Shea T."/>
            <person name="Shenoy N."/>
            <person name="Sisk P."/>
            <person name="Stolte C."/>
            <person name="Sykes S."/>
            <person name="Wortman J."/>
            <person name="Nusbaum C."/>
            <person name="Birren B."/>
        </authorList>
    </citation>
    <scope>NUCLEOTIDE SEQUENCE [LARGE SCALE GENOMIC DNA]</scope>
    <source>
        <strain evidence="2 3">YIT 12063</strain>
    </source>
</reference>
<dbReference type="Pfam" id="PF13274">
    <property type="entry name" value="SocA_Panacea"/>
    <property type="match status" value="1"/>
</dbReference>
<dbReference type="OrthoDB" id="9799173at2"/>
<protein>
    <recommendedName>
        <fullName evidence="1">Antitoxin SocA-like Panacea domain-containing protein</fullName>
    </recommendedName>
</protein>
<name>G1WL74_9ACTN</name>